<feature type="transmembrane region" description="Helical" evidence="14">
    <location>
        <begin position="6"/>
        <end position="29"/>
    </location>
</feature>
<evidence type="ECO:0000256" key="4">
    <source>
        <dbReference type="ARBA" id="ARBA00022475"/>
    </source>
</evidence>
<dbReference type="Proteomes" id="UP000601522">
    <property type="component" value="Unassembled WGS sequence"/>
</dbReference>
<evidence type="ECO:0000256" key="13">
    <source>
        <dbReference type="ARBA" id="ARBA00023136"/>
    </source>
</evidence>
<dbReference type="GO" id="GO:0005524">
    <property type="term" value="F:ATP binding"/>
    <property type="evidence" value="ECO:0007669"/>
    <property type="project" value="UniProtKB-KW"/>
</dbReference>
<feature type="domain" description="HAMP" evidence="16">
    <location>
        <begin position="183"/>
        <end position="235"/>
    </location>
</feature>
<reference evidence="17 18" key="1">
    <citation type="submission" date="2020-08" db="EMBL/GenBank/DDBJ databases">
        <title>Genome public.</title>
        <authorList>
            <person name="Liu C."/>
            <person name="Sun Q."/>
        </authorList>
    </citation>
    <scope>NUCLEOTIDE SEQUENCE [LARGE SCALE GENOMIC DNA]</scope>
    <source>
        <strain evidence="17 18">NSJ-26</strain>
    </source>
</reference>
<dbReference type="Pfam" id="PF02518">
    <property type="entry name" value="HATPase_c"/>
    <property type="match status" value="1"/>
</dbReference>
<evidence type="ECO:0000256" key="11">
    <source>
        <dbReference type="ARBA" id="ARBA00022989"/>
    </source>
</evidence>
<evidence type="ECO:0000313" key="18">
    <source>
        <dbReference type="Proteomes" id="UP000601522"/>
    </source>
</evidence>
<keyword evidence="7 14" id="KW-0812">Transmembrane</keyword>
<dbReference type="SUPFAM" id="SSF55874">
    <property type="entry name" value="ATPase domain of HSP90 chaperone/DNA topoisomerase II/histidine kinase"/>
    <property type="match status" value="1"/>
</dbReference>
<dbReference type="GO" id="GO:0005886">
    <property type="term" value="C:plasma membrane"/>
    <property type="evidence" value="ECO:0007669"/>
    <property type="project" value="UniProtKB-SubCell"/>
</dbReference>
<evidence type="ECO:0000256" key="1">
    <source>
        <dbReference type="ARBA" id="ARBA00000085"/>
    </source>
</evidence>
<dbReference type="CDD" id="cd00082">
    <property type="entry name" value="HisKA"/>
    <property type="match status" value="1"/>
</dbReference>
<dbReference type="Gene3D" id="6.10.340.10">
    <property type="match status" value="1"/>
</dbReference>
<evidence type="ECO:0000256" key="3">
    <source>
        <dbReference type="ARBA" id="ARBA00012438"/>
    </source>
</evidence>
<keyword evidence="10" id="KW-0067">ATP-binding</keyword>
<evidence type="ECO:0000256" key="7">
    <source>
        <dbReference type="ARBA" id="ARBA00022692"/>
    </source>
</evidence>
<evidence type="ECO:0000256" key="10">
    <source>
        <dbReference type="ARBA" id="ARBA00022840"/>
    </source>
</evidence>
<evidence type="ECO:0000256" key="5">
    <source>
        <dbReference type="ARBA" id="ARBA00022553"/>
    </source>
</evidence>
<evidence type="ECO:0000256" key="12">
    <source>
        <dbReference type="ARBA" id="ARBA00023012"/>
    </source>
</evidence>
<evidence type="ECO:0000259" key="15">
    <source>
        <dbReference type="PROSITE" id="PS50109"/>
    </source>
</evidence>
<dbReference type="GO" id="GO:0000155">
    <property type="term" value="F:phosphorelay sensor kinase activity"/>
    <property type="evidence" value="ECO:0007669"/>
    <property type="project" value="InterPro"/>
</dbReference>
<dbReference type="PANTHER" id="PTHR45528">
    <property type="entry name" value="SENSOR HISTIDINE KINASE CPXA"/>
    <property type="match status" value="1"/>
</dbReference>
<dbReference type="InterPro" id="IPR003660">
    <property type="entry name" value="HAMP_dom"/>
</dbReference>
<keyword evidence="6" id="KW-0808">Transferase</keyword>
<dbReference type="InterPro" id="IPR050398">
    <property type="entry name" value="HssS/ArlS-like"/>
</dbReference>
<dbReference type="EC" id="2.7.13.3" evidence="3"/>
<gene>
    <name evidence="17" type="ORF">H8689_07400</name>
</gene>
<dbReference type="AlphaFoldDB" id="A0A926EXT3"/>
<keyword evidence="18" id="KW-1185">Reference proteome</keyword>
<dbReference type="SUPFAM" id="SSF47384">
    <property type="entry name" value="Homodimeric domain of signal transducing histidine kinase"/>
    <property type="match status" value="1"/>
</dbReference>
<keyword evidence="8" id="KW-0547">Nucleotide-binding</keyword>
<keyword evidence="9 17" id="KW-0418">Kinase</keyword>
<organism evidence="17 18">
    <name type="scientific">Wansuia hejianensis</name>
    <dbReference type="NCBI Taxonomy" id="2763667"/>
    <lineage>
        <taxon>Bacteria</taxon>
        <taxon>Bacillati</taxon>
        <taxon>Bacillota</taxon>
        <taxon>Clostridia</taxon>
        <taxon>Lachnospirales</taxon>
        <taxon>Lachnospiraceae</taxon>
        <taxon>Wansuia</taxon>
    </lineage>
</organism>
<evidence type="ECO:0000256" key="6">
    <source>
        <dbReference type="ARBA" id="ARBA00022679"/>
    </source>
</evidence>
<dbReference type="InterPro" id="IPR036890">
    <property type="entry name" value="HATPase_C_sf"/>
</dbReference>
<dbReference type="RefSeq" id="WP_249323775.1">
    <property type="nucleotide sequence ID" value="NZ_JACRTK010000003.1"/>
</dbReference>
<dbReference type="InterPro" id="IPR003661">
    <property type="entry name" value="HisK_dim/P_dom"/>
</dbReference>
<dbReference type="Pfam" id="PF00672">
    <property type="entry name" value="HAMP"/>
    <property type="match status" value="1"/>
</dbReference>
<dbReference type="Gene3D" id="3.30.565.10">
    <property type="entry name" value="Histidine kinase-like ATPase, C-terminal domain"/>
    <property type="match status" value="1"/>
</dbReference>
<keyword evidence="12" id="KW-0902">Two-component regulatory system</keyword>
<keyword evidence="11 14" id="KW-1133">Transmembrane helix</keyword>
<comment type="subcellular location">
    <subcellularLocation>
        <location evidence="2">Cell membrane</location>
        <topology evidence="2">Multi-pass membrane protein</topology>
    </subcellularLocation>
</comment>
<evidence type="ECO:0000259" key="16">
    <source>
        <dbReference type="PROSITE" id="PS50885"/>
    </source>
</evidence>
<comment type="catalytic activity">
    <reaction evidence="1">
        <text>ATP + protein L-histidine = ADP + protein N-phospho-L-histidine.</text>
        <dbReference type="EC" id="2.7.13.3"/>
    </reaction>
</comment>
<evidence type="ECO:0000256" key="14">
    <source>
        <dbReference type="SAM" id="Phobius"/>
    </source>
</evidence>
<dbReference type="SUPFAM" id="SSF158472">
    <property type="entry name" value="HAMP domain-like"/>
    <property type="match status" value="1"/>
</dbReference>
<dbReference type="InterPro" id="IPR003594">
    <property type="entry name" value="HATPase_dom"/>
</dbReference>
<evidence type="ECO:0000313" key="17">
    <source>
        <dbReference type="EMBL" id="MBC8590936.1"/>
    </source>
</evidence>
<evidence type="ECO:0000256" key="8">
    <source>
        <dbReference type="ARBA" id="ARBA00022741"/>
    </source>
</evidence>
<feature type="domain" description="Histidine kinase" evidence="15">
    <location>
        <begin position="243"/>
        <end position="447"/>
    </location>
</feature>
<keyword evidence="4" id="KW-1003">Cell membrane</keyword>
<sequence length="447" mass="51842">MKNYPLAIQIWIIFAIITLAISLVLSGIIPMTLRSFFTKEIYSNIESAQDLLLTQSSMREYWDTSGIDNNSSLEDIRAVKHFVIYDNNQIILDSPLTVEFLQQIKRDISTQKNPREKYKGVLGDEKVFYVITKIQDFQTNSYLVSYMGDSYRKDLVSTLFYKLISLMGIIFLLSWIPALILSRYLSKPLVNLESRVDRLAKQDWEEPISLGRNDEIGKLGDSMEMLRNQLIRQDEAERTFLQHVSHELKTPVMVIRSYSQAIKDGIFPKGDLDHSIEVIDVEAERLDKKIRNLLYFSKLDYMTNHQFQEESFSLDSIIKDVVDRLAWNKVELDWHMDLSPLNIKGDKEQWRIVLENLIDNQIRYAESQISIDLYYINNSTVLEIWNDGPPIEAKILKNLFVEYNKGNKGEFGLGLAIVNRIIKIHNSTITAKNEDIGVRFIIEIPNG</sequence>
<keyword evidence="13 14" id="KW-0472">Membrane</keyword>
<dbReference type="PROSITE" id="PS50109">
    <property type="entry name" value="HIS_KIN"/>
    <property type="match status" value="1"/>
</dbReference>
<dbReference type="PANTHER" id="PTHR45528:SF1">
    <property type="entry name" value="SENSOR HISTIDINE KINASE CPXA"/>
    <property type="match status" value="1"/>
</dbReference>
<protein>
    <recommendedName>
        <fullName evidence="3">histidine kinase</fullName>
        <ecNumber evidence="3">2.7.13.3</ecNumber>
    </recommendedName>
</protein>
<dbReference type="SMART" id="SM00304">
    <property type="entry name" value="HAMP"/>
    <property type="match status" value="1"/>
</dbReference>
<dbReference type="PROSITE" id="PS50885">
    <property type="entry name" value="HAMP"/>
    <property type="match status" value="1"/>
</dbReference>
<feature type="transmembrane region" description="Helical" evidence="14">
    <location>
        <begin position="159"/>
        <end position="181"/>
    </location>
</feature>
<dbReference type="SMART" id="SM00388">
    <property type="entry name" value="HisKA"/>
    <property type="match status" value="1"/>
</dbReference>
<evidence type="ECO:0000256" key="9">
    <source>
        <dbReference type="ARBA" id="ARBA00022777"/>
    </source>
</evidence>
<evidence type="ECO:0000256" key="2">
    <source>
        <dbReference type="ARBA" id="ARBA00004651"/>
    </source>
</evidence>
<comment type="caution">
    <text evidence="17">The sequence shown here is derived from an EMBL/GenBank/DDBJ whole genome shotgun (WGS) entry which is preliminary data.</text>
</comment>
<name>A0A926EXT3_9FIRM</name>
<dbReference type="Gene3D" id="1.10.287.130">
    <property type="match status" value="1"/>
</dbReference>
<dbReference type="EMBL" id="JACRTK010000003">
    <property type="protein sequence ID" value="MBC8590936.1"/>
    <property type="molecule type" value="Genomic_DNA"/>
</dbReference>
<dbReference type="Pfam" id="PF00512">
    <property type="entry name" value="HisKA"/>
    <property type="match status" value="1"/>
</dbReference>
<dbReference type="CDD" id="cd06225">
    <property type="entry name" value="HAMP"/>
    <property type="match status" value="1"/>
</dbReference>
<keyword evidence="5" id="KW-0597">Phosphoprotein</keyword>
<dbReference type="InterPro" id="IPR005467">
    <property type="entry name" value="His_kinase_dom"/>
</dbReference>
<proteinExistence type="predicted"/>
<dbReference type="InterPro" id="IPR036097">
    <property type="entry name" value="HisK_dim/P_sf"/>
</dbReference>
<dbReference type="SMART" id="SM00387">
    <property type="entry name" value="HATPase_c"/>
    <property type="match status" value="1"/>
</dbReference>
<accession>A0A926EXT3</accession>